<sequence>MIDTVIVSGGMIQKDFALDFIRKIEEERKGKKLLLLAADRGLDFFLETGLVPDIVDGDFDSLSGAGKAYLESLDHTEIVRLNPEKDDTDTQSTLNLAIRRGAKNILILGATGGRLDHFIGNMGLLGYGRQKGVNVILADAQNYICLVENGHIIRKDSQFGKYVSFFAAGETVEGLTLKGFKYPLDHYRLTTDNCGRTVSNEIQEEKAKILYEKGSLLMIMSRDLK</sequence>
<dbReference type="Pfam" id="PF04265">
    <property type="entry name" value="TPK_B1_binding"/>
    <property type="match status" value="1"/>
</dbReference>
<evidence type="ECO:0000256" key="2">
    <source>
        <dbReference type="ARBA" id="ARBA00022741"/>
    </source>
</evidence>
<keyword evidence="3" id="KW-0418">Kinase</keyword>
<reference evidence="7 8" key="1">
    <citation type="journal article" date="2020" name="Cell Host Microbe">
        <title>Functional and Genomic Variation between Human-Derived Isolates of Lachnospiraceae Reveals Inter- and Intra-Species Diversity.</title>
        <authorList>
            <person name="Sorbara M.T."/>
            <person name="Littmann E.R."/>
            <person name="Fontana E."/>
            <person name="Moody T.U."/>
            <person name="Kohout C.E."/>
            <person name="Gjonbalaj M."/>
            <person name="Eaton V."/>
            <person name="Seok R."/>
            <person name="Leiner I.M."/>
            <person name="Pamer E.G."/>
        </authorList>
    </citation>
    <scope>NUCLEOTIDE SEQUENCE [LARGE SCALE GENOMIC DNA]</scope>
    <source>
        <strain evidence="7 8">MSK.17.74</strain>
    </source>
</reference>
<dbReference type="InterPro" id="IPR007371">
    <property type="entry name" value="TPK_catalytic"/>
</dbReference>
<dbReference type="PANTHER" id="PTHR41299">
    <property type="entry name" value="THIAMINE PYROPHOSPHOKINASE"/>
    <property type="match status" value="1"/>
</dbReference>
<evidence type="ECO:0000256" key="3">
    <source>
        <dbReference type="ARBA" id="ARBA00022777"/>
    </source>
</evidence>
<protein>
    <recommendedName>
        <fullName evidence="5">Thiamine diphosphokinase</fullName>
        <ecNumber evidence="5">2.7.6.2</ecNumber>
    </recommendedName>
</protein>
<evidence type="ECO:0000259" key="6">
    <source>
        <dbReference type="SMART" id="SM00983"/>
    </source>
</evidence>
<accession>A0ABX2H520</accession>
<dbReference type="CDD" id="cd07995">
    <property type="entry name" value="TPK"/>
    <property type="match status" value="1"/>
</dbReference>
<dbReference type="InterPro" id="IPR007373">
    <property type="entry name" value="Thiamin_PyroPKinase_B1-bd"/>
</dbReference>
<dbReference type="SUPFAM" id="SSF63999">
    <property type="entry name" value="Thiamin pyrophosphokinase, catalytic domain"/>
    <property type="match status" value="1"/>
</dbReference>
<evidence type="ECO:0000313" key="7">
    <source>
        <dbReference type="EMBL" id="NSG84461.1"/>
    </source>
</evidence>
<dbReference type="SUPFAM" id="SSF63862">
    <property type="entry name" value="Thiamin pyrophosphokinase, substrate-binding domain"/>
    <property type="match status" value="1"/>
</dbReference>
<keyword evidence="8" id="KW-1185">Reference proteome</keyword>
<dbReference type="Proteomes" id="UP001644719">
    <property type="component" value="Unassembled WGS sequence"/>
</dbReference>
<dbReference type="GO" id="GO:0004788">
    <property type="term" value="F:thiamine diphosphokinase activity"/>
    <property type="evidence" value="ECO:0007669"/>
    <property type="project" value="UniProtKB-EC"/>
</dbReference>
<feature type="domain" description="Thiamin pyrophosphokinase thiamin-binding" evidence="6">
    <location>
        <begin position="150"/>
        <end position="217"/>
    </location>
</feature>
<keyword evidence="2" id="KW-0547">Nucleotide-binding</keyword>
<dbReference type="EMBL" id="JAAITS010000006">
    <property type="protein sequence ID" value="NSG84461.1"/>
    <property type="molecule type" value="Genomic_DNA"/>
</dbReference>
<evidence type="ECO:0000256" key="4">
    <source>
        <dbReference type="ARBA" id="ARBA00022840"/>
    </source>
</evidence>
<keyword evidence="1 7" id="KW-0808">Transferase</keyword>
<dbReference type="RefSeq" id="WP_173716056.1">
    <property type="nucleotide sequence ID" value="NZ_JAAINN010000007.1"/>
</dbReference>
<keyword evidence="4" id="KW-0067">ATP-binding</keyword>
<evidence type="ECO:0000256" key="5">
    <source>
        <dbReference type="NCBIfam" id="TIGR01378"/>
    </source>
</evidence>
<dbReference type="SMART" id="SM00983">
    <property type="entry name" value="TPK_B1_binding"/>
    <property type="match status" value="1"/>
</dbReference>
<dbReference type="NCBIfam" id="TIGR01378">
    <property type="entry name" value="thi_PPkinase"/>
    <property type="match status" value="1"/>
</dbReference>
<organism evidence="7 8">
    <name type="scientific">Blautia faecis</name>
    <dbReference type="NCBI Taxonomy" id="871665"/>
    <lineage>
        <taxon>Bacteria</taxon>
        <taxon>Bacillati</taxon>
        <taxon>Bacillota</taxon>
        <taxon>Clostridia</taxon>
        <taxon>Lachnospirales</taxon>
        <taxon>Lachnospiraceae</taxon>
        <taxon>Blautia</taxon>
    </lineage>
</organism>
<gene>
    <name evidence="7" type="ORF">G5B17_03200</name>
</gene>
<dbReference type="PANTHER" id="PTHR41299:SF1">
    <property type="entry name" value="THIAMINE PYROPHOSPHOKINASE"/>
    <property type="match status" value="1"/>
</dbReference>
<evidence type="ECO:0000313" key="8">
    <source>
        <dbReference type="Proteomes" id="UP001644719"/>
    </source>
</evidence>
<name>A0ABX2H520_9FIRM</name>
<comment type="caution">
    <text evidence="7">The sequence shown here is derived from an EMBL/GenBank/DDBJ whole genome shotgun (WGS) entry which is preliminary data.</text>
</comment>
<evidence type="ECO:0000256" key="1">
    <source>
        <dbReference type="ARBA" id="ARBA00022679"/>
    </source>
</evidence>
<dbReference type="InterPro" id="IPR036759">
    <property type="entry name" value="TPK_catalytic_sf"/>
</dbReference>
<dbReference type="InterPro" id="IPR053149">
    <property type="entry name" value="TPK"/>
</dbReference>
<dbReference type="EC" id="2.7.6.2" evidence="5"/>
<dbReference type="Pfam" id="PF04263">
    <property type="entry name" value="TPK_catalytic"/>
    <property type="match status" value="1"/>
</dbReference>
<dbReference type="InterPro" id="IPR036371">
    <property type="entry name" value="TPK_B1-bd_sf"/>
</dbReference>
<dbReference type="InterPro" id="IPR006282">
    <property type="entry name" value="Thi_PPkinase"/>
</dbReference>
<proteinExistence type="predicted"/>
<dbReference type="Gene3D" id="3.40.50.10240">
    <property type="entry name" value="Thiamin pyrophosphokinase, catalytic domain"/>
    <property type="match status" value="1"/>
</dbReference>